<accession>A0ACC6UNK2</accession>
<proteinExistence type="predicted"/>
<evidence type="ECO:0000313" key="2">
    <source>
        <dbReference type="Proteomes" id="UP001565447"/>
    </source>
</evidence>
<comment type="caution">
    <text evidence="1">The sequence shown here is derived from an EMBL/GenBank/DDBJ whole genome shotgun (WGS) entry which is preliminary data.</text>
</comment>
<sequence>MRADERRGHNGGIPDGLLVGVLAFLLGMTAMVWTATGLAGLFAHGRWPSGLSFTRTPLAVRHLVAAPHDIPGAWPGVPPGDLSGYGLFWGLLIGQLMIVVVLTAFVLGTVARWRAVRARRRAEGGVTEAPSPPKPMPEPERMPEPVREPMREPEPARTPEPAPTPTPVHEVPAPRPPEPAPAPQPAAETTAPGLHYGPPATRHTAAAQAVRDAEGPALVLTSNPTLWYDTKDARAKLGPTHLYDPTHLCDTPARLHWSPTAGCEDKHTATARAAALLAPVRPTSRLDQQLGDTAELLLRSYLHAAAVDGRTVRHVHRWAQGLQIQDAVRVLRTHPKAASGSAGELEAALTAHPERRDMAQQLTARALAALSTVNVREACTPHRSDALALDSFIHEGGTLYVVGESIEDPRTGPGAMPLLTALVSYVVEHGRRMAGRSSSGRLDPPLTLVLDDVAAVAPLPQLPELLTAGPERGMPTVALLRSREQARARWPHAELQV</sequence>
<dbReference type="Proteomes" id="UP001565447">
    <property type="component" value="Unassembled WGS sequence"/>
</dbReference>
<gene>
    <name evidence="1" type="ORF">RKD21_003213</name>
</gene>
<name>A0ACC6UNK2_STRAO</name>
<keyword evidence="2" id="KW-1185">Reference proteome</keyword>
<dbReference type="EMBL" id="JBGCBD010000002">
    <property type="protein sequence ID" value="MEY9812956.1"/>
    <property type="molecule type" value="Genomic_DNA"/>
</dbReference>
<reference evidence="1" key="1">
    <citation type="submission" date="2024-07" db="EMBL/GenBank/DDBJ databases">
        <title>Genome sequencing of plant associated microbes to promote plant fitness in Sorghum bicolor and Oryza sativa.</title>
        <authorList>
            <person name="Coleman-Derr D."/>
        </authorList>
    </citation>
    <scope>NUCLEOTIDE SEQUENCE</scope>
    <source>
        <strain evidence="1">SAI-173</strain>
    </source>
</reference>
<organism evidence="1 2">
    <name type="scientific">Streptomyces albogriseolus</name>
    <dbReference type="NCBI Taxonomy" id="1887"/>
    <lineage>
        <taxon>Bacteria</taxon>
        <taxon>Bacillati</taxon>
        <taxon>Actinomycetota</taxon>
        <taxon>Actinomycetes</taxon>
        <taxon>Kitasatosporales</taxon>
        <taxon>Streptomycetaceae</taxon>
        <taxon>Streptomyces</taxon>
        <taxon>Streptomyces albogriseolus group</taxon>
    </lineage>
</organism>
<evidence type="ECO:0000313" key="1">
    <source>
        <dbReference type="EMBL" id="MEY9812956.1"/>
    </source>
</evidence>
<protein>
    <submittedName>
        <fullName evidence="1">Uncharacterized protein</fullName>
    </submittedName>
</protein>